<dbReference type="InterPro" id="IPR011010">
    <property type="entry name" value="DNA_brk_join_enz"/>
</dbReference>
<dbReference type="GO" id="GO:0003677">
    <property type="term" value="F:DNA binding"/>
    <property type="evidence" value="ECO:0007669"/>
    <property type="project" value="InterPro"/>
</dbReference>
<dbReference type="GO" id="GO:0006310">
    <property type="term" value="P:DNA recombination"/>
    <property type="evidence" value="ECO:0007669"/>
    <property type="project" value="UniProtKB-KW"/>
</dbReference>
<dbReference type="InterPro" id="IPR013762">
    <property type="entry name" value="Integrase-like_cat_sf"/>
</dbReference>
<evidence type="ECO:0000313" key="4">
    <source>
        <dbReference type="Proteomes" id="UP000214720"/>
    </source>
</evidence>
<feature type="domain" description="Tyr recombinase" evidence="2">
    <location>
        <begin position="187"/>
        <end position="421"/>
    </location>
</feature>
<dbReference type="GO" id="GO:0015074">
    <property type="term" value="P:DNA integration"/>
    <property type="evidence" value="ECO:0007669"/>
    <property type="project" value="InterPro"/>
</dbReference>
<dbReference type="AlphaFoldDB" id="A0A226X358"/>
<evidence type="ECO:0000259" key="2">
    <source>
        <dbReference type="PROSITE" id="PS51898"/>
    </source>
</evidence>
<gene>
    <name evidence="3" type="ORF">BSU04_16730</name>
</gene>
<dbReference type="Pfam" id="PF00589">
    <property type="entry name" value="Phage_integrase"/>
    <property type="match status" value="1"/>
</dbReference>
<organism evidence="3 4">
    <name type="scientific">Caballeronia sordidicola</name>
    <name type="common">Burkholderia sordidicola</name>
    <dbReference type="NCBI Taxonomy" id="196367"/>
    <lineage>
        <taxon>Bacteria</taxon>
        <taxon>Pseudomonadati</taxon>
        <taxon>Pseudomonadota</taxon>
        <taxon>Betaproteobacteria</taxon>
        <taxon>Burkholderiales</taxon>
        <taxon>Burkholderiaceae</taxon>
        <taxon>Caballeronia</taxon>
    </lineage>
</organism>
<proteinExistence type="predicted"/>
<dbReference type="Gene3D" id="1.10.443.10">
    <property type="entry name" value="Intergrase catalytic core"/>
    <property type="match status" value="1"/>
</dbReference>
<dbReference type="InterPro" id="IPR002104">
    <property type="entry name" value="Integrase_catalytic"/>
</dbReference>
<name>A0A226X358_CABSO</name>
<dbReference type="CDD" id="cd00397">
    <property type="entry name" value="DNA_BRE_C"/>
    <property type="match status" value="1"/>
</dbReference>
<reference evidence="4" key="1">
    <citation type="submission" date="2017-01" db="EMBL/GenBank/DDBJ databases">
        <title>Genome Analysis of Deinococcus marmoris KOPRI26562.</title>
        <authorList>
            <person name="Kim J.H."/>
            <person name="Oh H.-M."/>
        </authorList>
    </citation>
    <scope>NUCLEOTIDE SEQUENCE [LARGE SCALE GENOMIC DNA]</scope>
    <source>
        <strain evidence="4">PAMC 26633</strain>
    </source>
</reference>
<dbReference type="SUPFAM" id="SSF56349">
    <property type="entry name" value="DNA breaking-rejoining enzymes"/>
    <property type="match status" value="1"/>
</dbReference>
<protein>
    <recommendedName>
        <fullName evidence="2">Tyr recombinase domain-containing protein</fullName>
    </recommendedName>
</protein>
<evidence type="ECO:0000313" key="3">
    <source>
        <dbReference type="EMBL" id="OXC77447.1"/>
    </source>
</evidence>
<dbReference type="EMBL" id="MTHB01000106">
    <property type="protein sequence ID" value="OXC77447.1"/>
    <property type="molecule type" value="Genomic_DNA"/>
</dbReference>
<dbReference type="PROSITE" id="PS51898">
    <property type="entry name" value="TYR_RECOMBINASE"/>
    <property type="match status" value="1"/>
</dbReference>
<dbReference type="Proteomes" id="UP000214720">
    <property type="component" value="Unassembled WGS sequence"/>
</dbReference>
<accession>A0A226X358</accession>
<evidence type="ECO:0000256" key="1">
    <source>
        <dbReference type="ARBA" id="ARBA00023172"/>
    </source>
</evidence>
<sequence length="438" mass="50078">MHLERLTDGSDRNIDLINGIFLCRENWQNAGMLEQLSDKLMPPGLRGPILVDQRGLPRYWAAVWATTSAAQLADSTHVKKLRYIENLYQHADQLRGMSALDDALGTLNDEVLAEILESWFVSIRNQPNGTDIDEKRWQTGLGFVTSVVTLVYKSQAADNRIRRIEERLNRLSTLYSQLHVRRVKTIETVRSLPASTVEALYEVLDPESAMNPFARDKTRWRVFIAFVLMLHQGLRRGEVLLLPVDAVKGAYDHKQHRTRHWLNVQENEYEDSDGDPRYSKPGIKTAHSIRQVPVSELTASMVQTYAGNYRGRPRHSFLLNSQVDMPLSTEALTKMFAQISHRLPTSVLKELKDRTGKESVTPHDLRHTCAVVRLHQLLEQGDSMDEALQKLRTFFGWSKTSSMPSRYARAVFEDRLASVWNDAFDDRVALLRALPKGH</sequence>
<keyword evidence="1" id="KW-0233">DNA recombination</keyword>
<comment type="caution">
    <text evidence="3">The sequence shown here is derived from an EMBL/GenBank/DDBJ whole genome shotgun (WGS) entry which is preliminary data.</text>
</comment>